<name>A0A5Y9P5A4_SALER</name>
<evidence type="ECO:0000313" key="3">
    <source>
        <dbReference type="EMBL" id="ECQ7788723.1"/>
    </source>
</evidence>
<dbReference type="EMBL" id="AAKCWO010000017">
    <property type="protein sequence ID" value="ECQ7788723.1"/>
    <property type="molecule type" value="Genomic_DNA"/>
</dbReference>
<evidence type="ECO:0000259" key="2">
    <source>
        <dbReference type="Pfam" id="PF10145"/>
    </source>
</evidence>
<gene>
    <name evidence="3" type="ORF">F0Z93_08865</name>
</gene>
<comment type="caution">
    <text evidence="3">The sequence shown here is derived from an EMBL/GenBank/DDBJ whole genome shotgun (WGS) entry which is preliminary data.</text>
</comment>
<reference evidence="3" key="1">
    <citation type="submission" date="2019-09" db="EMBL/GenBank/DDBJ databases">
        <authorList>
            <consortium name="PulseNet: The National Subtyping Network for Foodborne Disease Surveillance"/>
            <person name="Tarr C.L."/>
            <person name="Trees E."/>
            <person name="Katz L.S."/>
            <person name="Carleton-Romer H.A."/>
            <person name="Stroika S."/>
            <person name="Kucerova Z."/>
            <person name="Roache K.F."/>
            <person name="Sabol A.L."/>
            <person name="Besser J."/>
            <person name="Gerner-Smidt P."/>
        </authorList>
    </citation>
    <scope>NUCLEOTIDE SEQUENCE</scope>
    <source>
        <strain evidence="3">PNUSAS081464</strain>
    </source>
</reference>
<feature type="domain" description="Phage tail tape measure protein" evidence="2">
    <location>
        <begin position="223"/>
        <end position="388"/>
    </location>
</feature>
<protein>
    <submittedName>
        <fullName evidence="3">Phage tail tape measure protein</fullName>
    </submittedName>
</protein>
<proteinExistence type="predicted"/>
<dbReference type="AlphaFoldDB" id="A0A5Y9P5A4"/>
<feature type="compositionally biased region" description="Basic and acidic residues" evidence="1">
    <location>
        <begin position="1"/>
        <end position="43"/>
    </location>
</feature>
<feature type="compositionally biased region" description="Polar residues" evidence="1">
    <location>
        <begin position="61"/>
        <end position="73"/>
    </location>
</feature>
<feature type="compositionally biased region" description="Low complexity" evidence="1">
    <location>
        <begin position="44"/>
        <end position="59"/>
    </location>
</feature>
<accession>A0A5Y9P5A4</accession>
<evidence type="ECO:0000256" key="1">
    <source>
        <dbReference type="SAM" id="MobiDB-lite"/>
    </source>
</evidence>
<organism evidence="3">
    <name type="scientific">Salmonella enterica</name>
    <name type="common">Salmonella choleraesuis</name>
    <dbReference type="NCBI Taxonomy" id="28901"/>
    <lineage>
        <taxon>Bacteria</taxon>
        <taxon>Pseudomonadati</taxon>
        <taxon>Pseudomonadota</taxon>
        <taxon>Gammaproteobacteria</taxon>
        <taxon>Enterobacterales</taxon>
        <taxon>Enterobacteriaceae</taxon>
        <taxon>Salmonella</taxon>
    </lineage>
</organism>
<sequence length="768" mass="82808">MSRDFRLSMGLDFKDNASRDMARTLRETRKQTEEAARSAERQGKAQQKAAADATQAEKQYVATQRNTSRENLSAAQRQVAEYRRAARAREVLGVRSEQAIQREIDRTTAAYHRLARSGTMTSRELARAHALMKGQVVALKTEMGNLSRAERARMAGRQVGMVTGGLLAGASVVTEPIRRQMTYQESLTRMTNTAFGDRPVSERQSGMVRLDKLIRENVQQSGLGKEDVLESLETLLASGMEEKDVEKILPVVTRYASSSGTSGVDLARLSIKAKSTFGIGDDELPRALNMAVAAGQAGNFELRDMAKWLGPQLAAAANAGMSGLDDFGRILSLNELSAITAGSNDEAGNNVVNLLAKLTSSDAAHAAARIKINGKGIDLPGTLAQARQHNIDPIEAFSRVIDKVVRSDPKYRQLQQHLSTLKKDDTEEMSKTLTSMAKILEGAGVGKILVDRQALMAMLAYRNGSAYKGDLDQDIGAQRHLKPGEKGAGDLDFDFNAQQPWFQAQRFKNTRELSELDAIKPLADSAGKMGGWLADLGDRFPALATAVSGATTAIESMTAAALTFAGLKLLLGKGGAGAVPGKVFSDAGVTAAGAASASGKWLSGLFKLGGLGMAATTVATATTPEEDEAVNGSAERWKAIREKYPQSLIDAARQKYQPWYQFGEGYSTENEEWIRRYLQEMNKDGGQDAIPPRAVPRPAAGQDIIQPGQVPGVPPNRNAPDTAADLSANHADRPLVIHNHLHLDGREITETVNEYNGYDVLRSTGGGF</sequence>
<dbReference type="InterPro" id="IPR010090">
    <property type="entry name" value="Phage_tape_meas"/>
</dbReference>
<feature type="region of interest" description="Disordered" evidence="1">
    <location>
        <begin position="1"/>
        <end position="74"/>
    </location>
</feature>
<dbReference type="Pfam" id="PF10145">
    <property type="entry name" value="PhageMin_Tail"/>
    <property type="match status" value="1"/>
</dbReference>